<dbReference type="RefSeq" id="WP_035199141.1">
    <property type="nucleotide sequence ID" value="NZ_JACIGN010000007.1"/>
</dbReference>
<comment type="caution">
    <text evidence="2">The sequence shown here is derived from an EMBL/GenBank/DDBJ whole genome shotgun (WGS) entry which is preliminary data.</text>
</comment>
<gene>
    <name evidence="2" type="ORF">GGE40_002465</name>
</gene>
<evidence type="ECO:0000313" key="3">
    <source>
        <dbReference type="Proteomes" id="UP000534590"/>
    </source>
</evidence>
<protein>
    <recommendedName>
        <fullName evidence="1">DUF6998 domain-containing protein</fullName>
    </recommendedName>
</protein>
<dbReference type="Proteomes" id="UP000534590">
    <property type="component" value="Unassembled WGS sequence"/>
</dbReference>
<accession>A0ABR6J6S4</accession>
<dbReference type="Pfam" id="PF22522">
    <property type="entry name" value="DUF6998"/>
    <property type="match status" value="1"/>
</dbReference>
<dbReference type="EMBL" id="JACIHP010000002">
    <property type="protein sequence ID" value="MBB4490634.1"/>
    <property type="molecule type" value="Genomic_DNA"/>
</dbReference>
<evidence type="ECO:0000259" key="1">
    <source>
        <dbReference type="Pfam" id="PF22522"/>
    </source>
</evidence>
<reference evidence="2 3" key="1">
    <citation type="submission" date="2020-08" db="EMBL/GenBank/DDBJ databases">
        <title>Genomic Encyclopedia of Type Strains, Phase IV (KMG-V): Genome sequencing to study the core and pangenomes of soil and plant-associated prokaryotes.</title>
        <authorList>
            <person name="Whitman W."/>
        </authorList>
    </citation>
    <scope>NUCLEOTIDE SEQUENCE [LARGE SCALE GENOMIC DNA]</scope>
    <source>
        <strain evidence="2 3">SEMIA 461</strain>
    </source>
</reference>
<keyword evidence="3" id="KW-1185">Reference proteome</keyword>
<organism evidence="2 3">
    <name type="scientific">Agrobacterium radiobacter</name>
    <dbReference type="NCBI Taxonomy" id="362"/>
    <lineage>
        <taxon>Bacteria</taxon>
        <taxon>Pseudomonadati</taxon>
        <taxon>Pseudomonadota</taxon>
        <taxon>Alphaproteobacteria</taxon>
        <taxon>Hyphomicrobiales</taxon>
        <taxon>Rhizobiaceae</taxon>
        <taxon>Rhizobium/Agrobacterium group</taxon>
        <taxon>Agrobacterium</taxon>
        <taxon>Agrobacterium tumefaciens complex</taxon>
    </lineage>
</organism>
<dbReference type="InterPro" id="IPR054267">
    <property type="entry name" value="DUF6998"/>
</dbReference>
<feature type="domain" description="DUF6998" evidence="1">
    <location>
        <begin position="40"/>
        <end position="133"/>
    </location>
</feature>
<evidence type="ECO:0000313" key="2">
    <source>
        <dbReference type="EMBL" id="MBB4490634.1"/>
    </source>
</evidence>
<name>A0ABR6J6S4_AGRRD</name>
<proteinExistence type="predicted"/>
<sequence>MLAVTDRPTLTQVQIIQSLAEALSWFEKEISWGVSPGELNHLTGRIGELYAAMITRGQMALDTNQRGYDVVSASNERISVKTITSSTHVDFNLNTFNHVDRVMVLRVNIDDEKGVSVEELLDAQVETARQLMREQGSKLVYLIKRATREERPVESLEIAGKAPYSDFEIVKYENGAIRIFRNGEPQKVIVKETLRSVAADIGVDLLNSKGGLKNTQQLGADVIRCLNAAAGLL</sequence>